<feature type="signal peptide" evidence="1">
    <location>
        <begin position="1"/>
        <end position="23"/>
    </location>
</feature>
<evidence type="ECO:0000313" key="3">
    <source>
        <dbReference type="Proteomes" id="UP000029964"/>
    </source>
</evidence>
<dbReference type="AlphaFoldDB" id="A0A086TEF1"/>
<dbReference type="HOGENOM" id="CLU_028686_0_0_1"/>
<name>A0A086TEF1_HAPC1</name>
<feature type="chain" id="PRO_5001815649" evidence="1">
    <location>
        <begin position="24"/>
        <end position="365"/>
    </location>
</feature>
<dbReference type="Proteomes" id="UP000029964">
    <property type="component" value="Unassembled WGS sequence"/>
</dbReference>
<comment type="caution">
    <text evidence="2">The sequence shown here is derived from an EMBL/GenBank/DDBJ whole genome shotgun (WGS) entry which is preliminary data.</text>
</comment>
<evidence type="ECO:0000313" key="2">
    <source>
        <dbReference type="EMBL" id="KFH47733.1"/>
    </source>
</evidence>
<dbReference type="EMBL" id="JPKY01000007">
    <property type="protein sequence ID" value="KFH47733.1"/>
    <property type="molecule type" value="Genomic_DNA"/>
</dbReference>
<dbReference type="GO" id="GO:0005975">
    <property type="term" value="P:carbohydrate metabolic process"/>
    <property type="evidence" value="ECO:0007669"/>
    <property type="project" value="InterPro"/>
</dbReference>
<evidence type="ECO:0000256" key="1">
    <source>
        <dbReference type="SAM" id="SignalP"/>
    </source>
</evidence>
<dbReference type="InterPro" id="IPR053169">
    <property type="entry name" value="MUG_Protein"/>
</dbReference>
<protein>
    <submittedName>
        <fullName evidence="2">Putative mannan endo-1,6-alpha-mannosidase-like protein</fullName>
    </submittedName>
</protein>
<gene>
    <name evidence="2" type="ORF">ACRE_013250</name>
</gene>
<dbReference type="Gene3D" id="1.50.10.20">
    <property type="match status" value="1"/>
</dbReference>
<sequence>MRASVFGASALSVASGAVAGADARNVPTGAAETAIEAMNKAFYNTTDGRWDTNAPWWLSGVALQTLLDYMLITSSRDYLEQAQNTVELQKAPLEWWPEGDGYFRADSTDDTAWWGQAMLSLYDLTNSTNYLDIAILDEEYIWSYWINSTCSGGVIWDIPSLEYKNAISNEQYIKLAASLHNRIPGDERYLQRALQAWEWFEGSGMINADKLVNDGLAENASGECRNNNQTTWTYNQGMILGGLVELSRATDDKGYLEAAREIADAVIASEELSPDGILTEPCSPGEGCSSDQTSFKGIFAKNLAELDNALEGQPYKEYLVQNAESAWKKARNETNDLYGVSWTGPLGEATVGSQISAVNLLLYTM</sequence>
<organism evidence="2 3">
    <name type="scientific">Hapsidospora chrysogenum (strain ATCC 11550 / CBS 779.69 / DSM 880 / IAM 14645 / JCM 23072 / IMI 49137)</name>
    <name type="common">Acremonium chrysogenum</name>
    <dbReference type="NCBI Taxonomy" id="857340"/>
    <lineage>
        <taxon>Eukaryota</taxon>
        <taxon>Fungi</taxon>
        <taxon>Dikarya</taxon>
        <taxon>Ascomycota</taxon>
        <taxon>Pezizomycotina</taxon>
        <taxon>Sordariomycetes</taxon>
        <taxon>Hypocreomycetidae</taxon>
        <taxon>Hypocreales</taxon>
        <taxon>Bionectriaceae</taxon>
        <taxon>Hapsidospora</taxon>
    </lineage>
</organism>
<keyword evidence="3" id="KW-1185">Reference proteome</keyword>
<dbReference type="OrthoDB" id="9984024at2759"/>
<keyword evidence="1" id="KW-0732">Signal</keyword>
<dbReference type="STRING" id="857340.A0A086TEF1"/>
<reference evidence="3" key="1">
    <citation type="journal article" date="2014" name="Genome Announc.">
        <title>Genome sequence and annotation of Acremonium chrysogenum, producer of the beta-lactam antibiotic cephalosporin C.</title>
        <authorList>
            <person name="Terfehr D."/>
            <person name="Dahlmann T.A."/>
            <person name="Specht T."/>
            <person name="Zadra I."/>
            <person name="Kuernsteiner H."/>
            <person name="Kueck U."/>
        </authorList>
    </citation>
    <scope>NUCLEOTIDE SEQUENCE [LARGE SCALE GENOMIC DNA]</scope>
    <source>
        <strain evidence="3">ATCC 11550 / CBS 779.69 / DSM 880 / IAM 14645 / JCM 23072 / IMI 49137</strain>
    </source>
</reference>
<dbReference type="SUPFAM" id="SSF48208">
    <property type="entry name" value="Six-hairpin glycosidases"/>
    <property type="match status" value="1"/>
</dbReference>
<dbReference type="InterPro" id="IPR005198">
    <property type="entry name" value="Glyco_hydro_76"/>
</dbReference>
<accession>A0A086TEF1</accession>
<dbReference type="PANTHER" id="PTHR47791">
    <property type="entry name" value="MEIOTICALLY UP-REGULATED GENE 191 PROTEIN"/>
    <property type="match status" value="1"/>
</dbReference>
<dbReference type="InterPro" id="IPR008928">
    <property type="entry name" value="6-hairpin_glycosidase_sf"/>
</dbReference>
<proteinExistence type="predicted"/>
<dbReference type="PANTHER" id="PTHR47791:SF3">
    <property type="entry name" value="MEIOTICALLY UP-REGULATED GENE 191 PROTEIN"/>
    <property type="match status" value="1"/>
</dbReference>
<dbReference type="Pfam" id="PF03663">
    <property type="entry name" value="Glyco_hydro_76"/>
    <property type="match status" value="1"/>
</dbReference>